<evidence type="ECO:0000259" key="1">
    <source>
        <dbReference type="Pfam" id="PF20183"/>
    </source>
</evidence>
<dbReference type="InterPro" id="IPR046676">
    <property type="entry name" value="DUF6546"/>
</dbReference>
<protein>
    <recommendedName>
        <fullName evidence="1">DUF6546 domain-containing protein</fullName>
    </recommendedName>
</protein>
<proteinExistence type="predicted"/>
<sequence>MALRSSRNPKTIVWHLVPTDIRLLILEAIVQQKNPGWASFASVSREWQRAIATKNLCHLRLTEVGVGQIRDRIVLQRALVRRISLDIQLPRFSCQVCEQEPPAWQPSQNPIVTMAIGGLFYALKDWSPTEGGLTIELNAFCPSDWEHWFKDSFFTSRHDAHPGALDPGKAPPDWHDEKHGWVDGKQVMAPPRAALRRLFEDIKLSGFTNGLPQVEAVTGLVIRRQLRRRIFPSLISLLMLSLTRLENLVYEPWRLLERDWRVVYDRHFQTIIQNNIPSTVRRVILFEDFNDTLAEAAAREATLPFNLRLNASRIVDAGLGMRFASKSFRFEELSVSFMANAEDFFVGCKVSPGTWTRLRTLALTSQRLKLSGSGRKIDDLLLDAGETALRMPELRTMVLWNGGEGHACAFIYRKSREGATITWRGTWYTGLSPHVVDVWQRVASSHGARAFFVAKEVLRKCEIASHGDAIHHLDLPCQVVSPESLWQIRREFALQATRCAWEDPEEEEE</sequence>
<dbReference type="Proteomes" id="UP000078240">
    <property type="component" value="Unassembled WGS sequence"/>
</dbReference>
<dbReference type="Pfam" id="PF20183">
    <property type="entry name" value="DUF6546"/>
    <property type="match status" value="1"/>
</dbReference>
<evidence type="ECO:0000313" key="3">
    <source>
        <dbReference type="Proteomes" id="UP000078240"/>
    </source>
</evidence>
<dbReference type="AlphaFoldDB" id="A0A179GS01"/>
<evidence type="ECO:0000313" key="2">
    <source>
        <dbReference type="EMBL" id="OAQ80542.1"/>
    </source>
</evidence>
<gene>
    <name evidence="2" type="ORF">VFPBJ_06127</name>
</gene>
<organism evidence="2 3">
    <name type="scientific">Purpureocillium lilacinum</name>
    <name type="common">Paecilomyces lilacinus</name>
    <dbReference type="NCBI Taxonomy" id="33203"/>
    <lineage>
        <taxon>Eukaryota</taxon>
        <taxon>Fungi</taxon>
        <taxon>Dikarya</taxon>
        <taxon>Ascomycota</taxon>
        <taxon>Pezizomycotina</taxon>
        <taxon>Sordariomycetes</taxon>
        <taxon>Hypocreomycetidae</taxon>
        <taxon>Hypocreales</taxon>
        <taxon>Ophiocordycipitaceae</taxon>
        <taxon>Purpureocillium</taxon>
    </lineage>
</organism>
<dbReference type="EMBL" id="LSBH01000004">
    <property type="protein sequence ID" value="OAQ80542.1"/>
    <property type="molecule type" value="Genomic_DNA"/>
</dbReference>
<comment type="caution">
    <text evidence="2">The sequence shown here is derived from an EMBL/GenBank/DDBJ whole genome shotgun (WGS) entry which is preliminary data.</text>
</comment>
<accession>A0A179GS01</accession>
<feature type="domain" description="DUF6546" evidence="1">
    <location>
        <begin position="276"/>
        <end position="480"/>
    </location>
</feature>
<name>A0A179GS01_PURLI</name>
<reference evidence="2 3" key="1">
    <citation type="submission" date="2016-01" db="EMBL/GenBank/DDBJ databases">
        <title>Biosynthesis of antibiotic leucinostatins and their inhibition on Phytophthora in bio-control Purpureocillium lilacinum.</title>
        <authorList>
            <person name="Wang G."/>
            <person name="Liu Z."/>
            <person name="Lin R."/>
            <person name="Li E."/>
            <person name="Mao Z."/>
            <person name="Ling J."/>
            <person name="Yin W."/>
            <person name="Xie B."/>
        </authorList>
    </citation>
    <scope>NUCLEOTIDE SEQUENCE [LARGE SCALE GENOMIC DNA]</scope>
    <source>
        <strain evidence="2">PLBJ-1</strain>
    </source>
</reference>